<protein>
    <recommendedName>
        <fullName evidence="3">Rad50/SbcC-type AAA domain-containing protein</fullName>
    </recommendedName>
</protein>
<proteinExistence type="predicted"/>
<keyword evidence="2" id="KW-1185">Reference proteome</keyword>
<evidence type="ECO:0000313" key="1">
    <source>
        <dbReference type="EMBL" id="MBA9027921.1"/>
    </source>
</evidence>
<accession>A0ABR6CT66</accession>
<evidence type="ECO:0008006" key="3">
    <source>
        <dbReference type="Google" id="ProtNLM"/>
    </source>
</evidence>
<gene>
    <name evidence="1" type="ORF">HNP81_003213</name>
</gene>
<sequence length="49" mass="5534">MSIPNSKSVHSVTIHPEFEFHLDSDINLLNTSGKTSILLSLMNKCPNHW</sequence>
<dbReference type="EMBL" id="JACJHX010000010">
    <property type="protein sequence ID" value="MBA9027921.1"/>
    <property type="molecule type" value="Genomic_DNA"/>
</dbReference>
<evidence type="ECO:0000313" key="2">
    <source>
        <dbReference type="Proteomes" id="UP000626697"/>
    </source>
</evidence>
<organism evidence="1 2">
    <name type="scientific">Peribacillus huizhouensis</name>
    <dbReference type="NCBI Taxonomy" id="1501239"/>
    <lineage>
        <taxon>Bacteria</taxon>
        <taxon>Bacillati</taxon>
        <taxon>Bacillota</taxon>
        <taxon>Bacilli</taxon>
        <taxon>Bacillales</taxon>
        <taxon>Bacillaceae</taxon>
        <taxon>Peribacillus</taxon>
    </lineage>
</organism>
<name>A0ABR6CT66_9BACI</name>
<comment type="caution">
    <text evidence="1">The sequence shown here is derived from an EMBL/GenBank/DDBJ whole genome shotgun (WGS) entry which is preliminary data.</text>
</comment>
<dbReference type="Proteomes" id="UP000626697">
    <property type="component" value="Unassembled WGS sequence"/>
</dbReference>
<reference evidence="1 2" key="1">
    <citation type="submission" date="2020-08" db="EMBL/GenBank/DDBJ databases">
        <title>Genomic Encyclopedia of Type Strains, Phase IV (KMG-IV): sequencing the most valuable type-strain genomes for metagenomic binning, comparative biology and taxonomic classification.</title>
        <authorList>
            <person name="Goeker M."/>
        </authorList>
    </citation>
    <scope>NUCLEOTIDE SEQUENCE [LARGE SCALE GENOMIC DNA]</scope>
    <source>
        <strain evidence="1 2">DSM 105481</strain>
    </source>
</reference>